<dbReference type="Proteomes" id="UP000778578">
    <property type="component" value="Unassembled WGS sequence"/>
</dbReference>
<proteinExistence type="predicted"/>
<comment type="caution">
    <text evidence="1">The sequence shown here is derived from an EMBL/GenBank/DDBJ whole genome shotgun (WGS) entry which is preliminary data.</text>
</comment>
<organism evidence="1 2">
    <name type="scientific">Actinacidiphila acidipaludis</name>
    <dbReference type="NCBI Taxonomy" id="2873382"/>
    <lineage>
        <taxon>Bacteria</taxon>
        <taxon>Bacillati</taxon>
        <taxon>Actinomycetota</taxon>
        <taxon>Actinomycetes</taxon>
        <taxon>Kitasatosporales</taxon>
        <taxon>Streptomycetaceae</taxon>
        <taxon>Actinacidiphila</taxon>
    </lineage>
</organism>
<reference evidence="1 2" key="1">
    <citation type="submission" date="2021-08" db="EMBL/GenBank/DDBJ databases">
        <title>WGS of actinomycetes from Thailand.</title>
        <authorList>
            <person name="Thawai C."/>
        </authorList>
    </citation>
    <scope>NUCLEOTIDE SEQUENCE [LARGE SCALE GENOMIC DNA]</scope>
    <source>
        <strain evidence="1 2">PLK6-54</strain>
    </source>
</reference>
<accession>A0ABS7QKI0</accession>
<protein>
    <submittedName>
        <fullName evidence="1">Uncharacterized protein</fullName>
    </submittedName>
</protein>
<keyword evidence="2" id="KW-1185">Reference proteome</keyword>
<sequence>MAVNRIAVATEAPLEPSARSAAAPAEVAPRVGEFAEYPAWPAAAQVWNWAEGAVLFGYGPSPAQFL</sequence>
<evidence type="ECO:0000313" key="2">
    <source>
        <dbReference type="Proteomes" id="UP000778578"/>
    </source>
</evidence>
<dbReference type="EMBL" id="JAINZZ010000094">
    <property type="protein sequence ID" value="MBY8882915.1"/>
    <property type="molecule type" value="Genomic_DNA"/>
</dbReference>
<evidence type="ECO:0000313" key="1">
    <source>
        <dbReference type="EMBL" id="MBY8882915.1"/>
    </source>
</evidence>
<gene>
    <name evidence="1" type="ORF">K7862_35575</name>
</gene>
<name>A0ABS7QKI0_9ACTN</name>
<dbReference type="RefSeq" id="WP_222969628.1">
    <property type="nucleotide sequence ID" value="NZ_JAINZZ010000094.1"/>
</dbReference>